<evidence type="ECO:0000313" key="12">
    <source>
        <dbReference type="WBParaSite" id="Smp_346470.1"/>
    </source>
</evidence>
<dbReference type="InterPro" id="IPR041195">
    <property type="entry name" value="Rnh202_N"/>
</dbReference>
<dbReference type="STRING" id="6183.A0A5K4FCJ7"/>
<name>A0A5K4FCJ7_SCHMA</name>
<dbReference type="Gene3D" id="2.20.25.530">
    <property type="match status" value="1"/>
</dbReference>
<dbReference type="FunCoup" id="A0A5K4FCJ7">
    <property type="interactions" value="617"/>
</dbReference>
<protein>
    <recommendedName>
        <fullName evidence="4">Ribonuclease H2 subunit B</fullName>
    </recommendedName>
    <alternativeName>
        <fullName evidence="7">Ribonuclease HI subunit B</fullName>
    </alternativeName>
</protein>
<reference evidence="12" key="2">
    <citation type="submission" date="2019-11" db="UniProtKB">
        <authorList>
            <consortium name="WormBaseParasite"/>
        </authorList>
    </citation>
    <scope>IDENTIFICATION</scope>
    <source>
        <strain evidence="12">Puerto Rican</strain>
    </source>
</reference>
<evidence type="ECO:0000259" key="10">
    <source>
        <dbReference type="Pfam" id="PF17745"/>
    </source>
</evidence>
<organism evidence="11 12">
    <name type="scientific">Schistosoma mansoni</name>
    <name type="common">Blood fluke</name>
    <dbReference type="NCBI Taxonomy" id="6183"/>
    <lineage>
        <taxon>Eukaryota</taxon>
        <taxon>Metazoa</taxon>
        <taxon>Spiralia</taxon>
        <taxon>Lophotrochozoa</taxon>
        <taxon>Platyhelminthes</taxon>
        <taxon>Trematoda</taxon>
        <taxon>Digenea</taxon>
        <taxon>Strigeidida</taxon>
        <taxon>Schistosomatoidea</taxon>
        <taxon>Schistosomatidae</taxon>
        <taxon>Schistosoma</taxon>
    </lineage>
</organism>
<dbReference type="Pfam" id="PF09468">
    <property type="entry name" value="RNase_H2-Ydr279"/>
    <property type="match status" value="1"/>
</dbReference>
<evidence type="ECO:0000256" key="5">
    <source>
        <dbReference type="ARBA" id="ARBA00023242"/>
    </source>
</evidence>
<feature type="domain" description="Rnh202 triple barrel" evidence="10">
    <location>
        <begin position="11"/>
        <end position="78"/>
    </location>
</feature>
<dbReference type="GO" id="GO:0006401">
    <property type="term" value="P:RNA catabolic process"/>
    <property type="evidence" value="ECO:0007669"/>
    <property type="project" value="TreeGrafter"/>
</dbReference>
<dbReference type="GO" id="GO:0032299">
    <property type="term" value="C:ribonuclease H2 complex"/>
    <property type="evidence" value="ECO:0007669"/>
    <property type="project" value="InterPro"/>
</dbReference>
<keyword evidence="11" id="KW-1185">Reference proteome</keyword>
<evidence type="ECO:0000256" key="8">
    <source>
        <dbReference type="SAM" id="MobiDB-lite"/>
    </source>
</evidence>
<dbReference type="InterPro" id="IPR040456">
    <property type="entry name" value="RNase_H2_suB"/>
</dbReference>
<keyword evidence="5" id="KW-0539">Nucleus</keyword>
<evidence type="ECO:0000259" key="9">
    <source>
        <dbReference type="Pfam" id="PF09468"/>
    </source>
</evidence>
<comment type="similarity">
    <text evidence="2">Belongs to the RNase H2 subunit B family.</text>
</comment>
<dbReference type="InParanoid" id="A0A5K4FCJ7"/>
<accession>A0A5K4FCJ7</accession>
<evidence type="ECO:0000256" key="6">
    <source>
        <dbReference type="ARBA" id="ARBA00024778"/>
    </source>
</evidence>
<feature type="region of interest" description="Disordered" evidence="8">
    <location>
        <begin position="249"/>
        <end position="279"/>
    </location>
</feature>
<dbReference type="Pfam" id="PF17745">
    <property type="entry name" value="Ydr279_N"/>
    <property type="match status" value="1"/>
</dbReference>
<evidence type="ECO:0000256" key="3">
    <source>
        <dbReference type="ARBA" id="ARBA00011277"/>
    </source>
</evidence>
<dbReference type="AlphaFoldDB" id="A0A5K4FCJ7"/>
<comment type="subcellular location">
    <subcellularLocation>
        <location evidence="1">Nucleus</location>
    </subcellularLocation>
</comment>
<feature type="domain" description="Ribonuclease H2 subunit B wHTH" evidence="9">
    <location>
        <begin position="81"/>
        <end position="230"/>
    </location>
</feature>
<evidence type="ECO:0000313" key="11">
    <source>
        <dbReference type="Proteomes" id="UP000008854"/>
    </source>
</evidence>
<dbReference type="PANTHER" id="PTHR13383:SF11">
    <property type="entry name" value="RIBONUCLEASE H2 SUBUNIT B"/>
    <property type="match status" value="1"/>
</dbReference>
<comment type="function">
    <text evidence="6">Non catalytic subunit of RNase H2, an endonuclease that specifically degrades the RNA of RNA:DNA hybrids. Participates in DNA replication, possibly by mediating the removal of lagging-strand Okazaki fragment RNA primers during DNA replication. Mediates the excision of single ribonucleotides from DNA:RNA duplexes.</text>
</comment>
<dbReference type="InterPro" id="IPR019024">
    <property type="entry name" value="RNase_H2_suB_wHTH"/>
</dbReference>
<dbReference type="GO" id="GO:0005654">
    <property type="term" value="C:nucleoplasm"/>
    <property type="evidence" value="ECO:0007669"/>
    <property type="project" value="TreeGrafter"/>
</dbReference>
<dbReference type="PANTHER" id="PTHR13383">
    <property type="entry name" value="RIBONUCLEASE H2 SUBUNIT B"/>
    <property type="match status" value="1"/>
</dbReference>
<evidence type="ECO:0000256" key="4">
    <source>
        <dbReference type="ARBA" id="ARBA00019062"/>
    </source>
</evidence>
<dbReference type="Gene3D" id="1.10.20.120">
    <property type="match status" value="1"/>
</dbReference>
<evidence type="ECO:0000256" key="7">
    <source>
        <dbReference type="ARBA" id="ARBA00033464"/>
    </source>
</evidence>
<dbReference type="Proteomes" id="UP000008854">
    <property type="component" value="Unassembled WGS sequence"/>
</dbReference>
<sequence length="313" mass="35538">MHDCSSVFLIPENAIRQPSKCSLVKLKHPRSDVPCLYMWDGQSLELFEIQKVDEKCRSWMLGENIKSDGGMYVCSRIDPLFFFISFCRKNNKFISWDVILSEIGGCFDVFSNIPNMESRLEEICEKKCVGSISVYRFNESKTMEWLSNRVSAVYKASFHCKNPVLISQLQSVVTSSSSDEKTEDSRVPEFTSNSKEVQMLSTNQLSHQTCLNLAYQLVADYLAPDLLIKLQEKIGLKTIEVNLPDMNSSAITSENIDPAEKSSRKSFDSENCQPKEDYSSALKINEPKINEPTIKKAKIPKGVQSITNFFSKK</sequence>
<dbReference type="WBParaSite" id="Smp_346470.1">
    <property type="protein sequence ID" value="Smp_346470.1"/>
    <property type="gene ID" value="Smp_346470"/>
</dbReference>
<feature type="compositionally biased region" description="Basic and acidic residues" evidence="8">
    <location>
        <begin position="258"/>
        <end position="278"/>
    </location>
</feature>
<comment type="subunit">
    <text evidence="3">The RNase H2 complex is a heterotrimer composed of the catalytic subunit RNASEH2A and the non-catalytic subunits RNASEH2B and RNASEH2C.</text>
</comment>
<evidence type="ECO:0000256" key="2">
    <source>
        <dbReference type="ARBA" id="ARBA00009823"/>
    </source>
</evidence>
<proteinExistence type="inferred from homology"/>
<reference evidence="11" key="1">
    <citation type="journal article" date="2012" name="PLoS Negl. Trop. Dis.">
        <title>A systematically improved high quality genome and transcriptome of the human blood fluke Schistosoma mansoni.</title>
        <authorList>
            <person name="Protasio A.V."/>
            <person name="Tsai I.J."/>
            <person name="Babbage A."/>
            <person name="Nichol S."/>
            <person name="Hunt M."/>
            <person name="Aslett M.A."/>
            <person name="De Silva N."/>
            <person name="Velarde G.S."/>
            <person name="Anderson T.J."/>
            <person name="Clark R.C."/>
            <person name="Davidson C."/>
            <person name="Dillon G.P."/>
            <person name="Holroyd N.E."/>
            <person name="LoVerde P.T."/>
            <person name="Lloyd C."/>
            <person name="McQuillan J."/>
            <person name="Oliveira G."/>
            <person name="Otto T.D."/>
            <person name="Parker-Manuel S.J."/>
            <person name="Quail M.A."/>
            <person name="Wilson R.A."/>
            <person name="Zerlotini A."/>
            <person name="Dunne D.W."/>
            <person name="Berriman M."/>
        </authorList>
    </citation>
    <scope>NUCLEOTIDE SEQUENCE [LARGE SCALE GENOMIC DNA]</scope>
    <source>
        <strain evidence="11">Puerto Rican</strain>
    </source>
</reference>
<evidence type="ECO:0000256" key="1">
    <source>
        <dbReference type="ARBA" id="ARBA00004123"/>
    </source>
</evidence>